<accession>A0A6S6TE32</accession>
<feature type="transmembrane region" description="Helical" evidence="6">
    <location>
        <begin position="286"/>
        <end position="308"/>
    </location>
</feature>
<protein>
    <submittedName>
        <fullName evidence="7">Membrane protein involved in the export of O-antigen and teichoic acid</fullName>
    </submittedName>
</protein>
<dbReference type="EMBL" id="CACVAR010000298">
    <property type="protein sequence ID" value="CAA6819122.1"/>
    <property type="molecule type" value="Genomic_DNA"/>
</dbReference>
<evidence type="ECO:0000256" key="4">
    <source>
        <dbReference type="ARBA" id="ARBA00022989"/>
    </source>
</evidence>
<dbReference type="InterPro" id="IPR050833">
    <property type="entry name" value="Poly_Biosynth_Transport"/>
</dbReference>
<keyword evidence="3 6" id="KW-0812">Transmembrane</keyword>
<gene>
    <name evidence="7" type="ORF">HELGO_WM20743</name>
</gene>
<dbReference type="PANTHER" id="PTHR30250:SF11">
    <property type="entry name" value="O-ANTIGEN TRANSPORTER-RELATED"/>
    <property type="match status" value="1"/>
</dbReference>
<comment type="subcellular location">
    <subcellularLocation>
        <location evidence="1">Cell membrane</location>
        <topology evidence="1">Multi-pass membrane protein</topology>
    </subcellularLocation>
</comment>
<feature type="transmembrane region" description="Helical" evidence="6">
    <location>
        <begin position="320"/>
        <end position="342"/>
    </location>
</feature>
<dbReference type="GO" id="GO:0005886">
    <property type="term" value="C:plasma membrane"/>
    <property type="evidence" value="ECO:0007669"/>
    <property type="project" value="UniProtKB-SubCell"/>
</dbReference>
<feature type="transmembrane region" description="Helical" evidence="6">
    <location>
        <begin position="161"/>
        <end position="181"/>
    </location>
</feature>
<feature type="transmembrane region" description="Helical" evidence="6">
    <location>
        <begin position="239"/>
        <end position="265"/>
    </location>
</feature>
<name>A0A6S6TE32_9BACT</name>
<evidence type="ECO:0000256" key="2">
    <source>
        <dbReference type="ARBA" id="ARBA00022475"/>
    </source>
</evidence>
<feature type="transmembrane region" description="Helical" evidence="6">
    <location>
        <begin position="201"/>
        <end position="219"/>
    </location>
</feature>
<keyword evidence="4 6" id="KW-1133">Transmembrane helix</keyword>
<reference evidence="7" key="1">
    <citation type="submission" date="2020-01" db="EMBL/GenBank/DDBJ databases">
        <authorList>
            <person name="Meier V. D."/>
            <person name="Meier V D."/>
        </authorList>
    </citation>
    <scope>NUCLEOTIDE SEQUENCE</scope>
    <source>
        <strain evidence="7">HLG_WM_MAG_03</strain>
    </source>
</reference>
<proteinExistence type="predicted"/>
<evidence type="ECO:0000256" key="6">
    <source>
        <dbReference type="SAM" id="Phobius"/>
    </source>
</evidence>
<keyword evidence="2" id="KW-1003">Cell membrane</keyword>
<feature type="transmembrane region" description="Helical" evidence="6">
    <location>
        <begin position="72"/>
        <end position="90"/>
    </location>
</feature>
<keyword evidence="5 6" id="KW-0472">Membrane</keyword>
<evidence type="ECO:0000256" key="1">
    <source>
        <dbReference type="ARBA" id="ARBA00004651"/>
    </source>
</evidence>
<evidence type="ECO:0000313" key="7">
    <source>
        <dbReference type="EMBL" id="CAA6819122.1"/>
    </source>
</evidence>
<feature type="transmembrane region" description="Helical" evidence="6">
    <location>
        <begin position="102"/>
        <end position="124"/>
    </location>
</feature>
<sequence>MGKVLQVIIALVSIKILTEVLSTEEVGNYYLLLTILMFFNFTFLNPLGQYYGRYLIAWETSKNLLTATNTLILLRVFIIFVSLIFGYGIFEYFGYSKYYSLFDFLLFVFIALVAGTHGVLISVVNTLGDRIKFIKYLVMTLLLSLVLSLVFVYFFDKSAMSWLYGIAVAQLFFTVFVYKYLSKNNHFSLFKMKSILNKEYVKKVSYFIIPITLTLFLQWGQNISYRFIIELKYSIEVLAFIAVGLSISGAIFSAVEGLATQYFNPIYLKKITNAMEKKRAEAWNEVASMILPIYLLLMLFVMSLSPYLTKVLVAEKFHEAYIYVLLGAMIEFFRVSTNIVYLVSQSELKTNSTILPYTVGFVISIVTLYLVDFSNDLWLIPLVLTVAYMSIFLILFISMKKLLAITIDLISLAKALLIAVPFGVAYFLDTDYSMFITLLIVFVMGLYFLLGVYMLSLKKQKEMVS</sequence>
<dbReference type="PANTHER" id="PTHR30250">
    <property type="entry name" value="PST FAMILY PREDICTED COLANIC ACID TRANSPORTER"/>
    <property type="match status" value="1"/>
</dbReference>
<organism evidence="7">
    <name type="scientific">uncultured Sulfurovum sp</name>
    <dbReference type="NCBI Taxonomy" id="269237"/>
    <lineage>
        <taxon>Bacteria</taxon>
        <taxon>Pseudomonadati</taxon>
        <taxon>Campylobacterota</taxon>
        <taxon>Epsilonproteobacteria</taxon>
        <taxon>Campylobacterales</taxon>
        <taxon>Sulfurovaceae</taxon>
        <taxon>Sulfurovum</taxon>
        <taxon>environmental samples</taxon>
    </lineage>
</organism>
<feature type="transmembrane region" description="Helical" evidence="6">
    <location>
        <begin position="377"/>
        <end position="397"/>
    </location>
</feature>
<feature type="transmembrane region" description="Helical" evidence="6">
    <location>
        <begin position="409"/>
        <end position="428"/>
    </location>
</feature>
<feature type="transmembrane region" description="Helical" evidence="6">
    <location>
        <begin position="354"/>
        <end position="371"/>
    </location>
</feature>
<feature type="transmembrane region" description="Helical" evidence="6">
    <location>
        <begin position="136"/>
        <end position="155"/>
    </location>
</feature>
<feature type="transmembrane region" description="Helical" evidence="6">
    <location>
        <begin position="28"/>
        <end position="51"/>
    </location>
</feature>
<evidence type="ECO:0000256" key="5">
    <source>
        <dbReference type="ARBA" id="ARBA00023136"/>
    </source>
</evidence>
<evidence type="ECO:0000256" key="3">
    <source>
        <dbReference type="ARBA" id="ARBA00022692"/>
    </source>
</evidence>
<dbReference type="AlphaFoldDB" id="A0A6S6TE32"/>
<feature type="transmembrane region" description="Helical" evidence="6">
    <location>
        <begin position="434"/>
        <end position="455"/>
    </location>
</feature>